<evidence type="ECO:0000259" key="4">
    <source>
        <dbReference type="Pfam" id="PF04598"/>
    </source>
</evidence>
<dbReference type="InterPro" id="IPR042377">
    <property type="entry name" value="GSDME"/>
</dbReference>
<dbReference type="EMBL" id="JAHRIO010001091">
    <property type="protein sequence ID" value="MEQ2158690.1"/>
    <property type="molecule type" value="Genomic_DNA"/>
</dbReference>
<dbReference type="Proteomes" id="UP001476798">
    <property type="component" value="Unassembled WGS sequence"/>
</dbReference>
<comment type="caution">
    <text evidence="5">The sequence shown here is derived from an EMBL/GenBank/DDBJ whole genome shotgun (WGS) entry which is preliminary data.</text>
</comment>
<dbReference type="InterPro" id="IPR040460">
    <property type="entry name" value="Gasdermin_pore"/>
</dbReference>
<gene>
    <name evidence="5" type="ORF">GOODEAATRI_015045</name>
</gene>
<evidence type="ECO:0000256" key="1">
    <source>
        <dbReference type="ARBA" id="ARBA00004308"/>
    </source>
</evidence>
<feature type="non-terminal residue" evidence="5">
    <location>
        <position position="1"/>
    </location>
</feature>
<dbReference type="PANTHER" id="PTHR15207:SF3">
    <property type="entry name" value="DEAFNESS, AUTOSOMAL DOMINANT 5-RELATED"/>
    <property type="match status" value="1"/>
</dbReference>
<comment type="similarity">
    <text evidence="2">Belongs to the gasdermin family.</text>
</comment>
<evidence type="ECO:0000313" key="5">
    <source>
        <dbReference type="EMBL" id="MEQ2158690.1"/>
    </source>
</evidence>
<protein>
    <recommendedName>
        <fullName evidence="4">Gasdermin pore forming domain-containing protein</fullName>
    </recommendedName>
</protein>
<dbReference type="PANTHER" id="PTHR15207">
    <property type="entry name" value="NONSYNDROMIC HEARING IMPAIRMENT PROTEIN"/>
    <property type="match status" value="1"/>
</dbReference>
<evidence type="ECO:0000256" key="3">
    <source>
        <dbReference type="ARBA" id="ARBA00023136"/>
    </source>
</evidence>
<feature type="domain" description="Gasdermin pore forming" evidence="4">
    <location>
        <begin position="2"/>
        <end position="61"/>
    </location>
</feature>
<keyword evidence="6" id="KW-1185">Reference proteome</keyword>
<sequence>VSKTAFLTYKGTFSDKHSGKLDTEAGPINVSVEGLGSSKLESFFGKLKKEELDVKKLLKDSSSRFSVSFIPLSLHLIAYSILELVIKKNGHYGWLEMDLSPLADLPQSSRCDLIEKLQEALRDRPTLSYLQIVVRVTLT</sequence>
<evidence type="ECO:0000256" key="2">
    <source>
        <dbReference type="ARBA" id="ARBA00009279"/>
    </source>
</evidence>
<accession>A0ABV0MHW3</accession>
<reference evidence="5 6" key="1">
    <citation type="submission" date="2021-06" db="EMBL/GenBank/DDBJ databases">
        <authorList>
            <person name="Palmer J.M."/>
        </authorList>
    </citation>
    <scope>NUCLEOTIDE SEQUENCE [LARGE SCALE GENOMIC DNA]</scope>
    <source>
        <strain evidence="5 6">GA_2019</strain>
        <tissue evidence="5">Muscle</tissue>
    </source>
</reference>
<keyword evidence="3" id="KW-0472">Membrane</keyword>
<proteinExistence type="inferred from homology"/>
<comment type="subcellular location">
    <subcellularLocation>
        <location evidence="1">Endomembrane system</location>
    </subcellularLocation>
</comment>
<name>A0ABV0MHW3_9TELE</name>
<evidence type="ECO:0000313" key="6">
    <source>
        <dbReference type="Proteomes" id="UP001476798"/>
    </source>
</evidence>
<organism evidence="5 6">
    <name type="scientific">Goodea atripinnis</name>
    <dbReference type="NCBI Taxonomy" id="208336"/>
    <lineage>
        <taxon>Eukaryota</taxon>
        <taxon>Metazoa</taxon>
        <taxon>Chordata</taxon>
        <taxon>Craniata</taxon>
        <taxon>Vertebrata</taxon>
        <taxon>Euteleostomi</taxon>
        <taxon>Actinopterygii</taxon>
        <taxon>Neopterygii</taxon>
        <taxon>Teleostei</taxon>
        <taxon>Neoteleostei</taxon>
        <taxon>Acanthomorphata</taxon>
        <taxon>Ovalentaria</taxon>
        <taxon>Atherinomorphae</taxon>
        <taxon>Cyprinodontiformes</taxon>
        <taxon>Goodeidae</taxon>
        <taxon>Goodea</taxon>
    </lineage>
</organism>
<dbReference type="Pfam" id="PF04598">
    <property type="entry name" value="Gasdermin"/>
    <property type="match status" value="1"/>
</dbReference>